<dbReference type="EMBL" id="VSSQ01103532">
    <property type="protein sequence ID" value="MPN44417.1"/>
    <property type="molecule type" value="Genomic_DNA"/>
</dbReference>
<reference evidence="1" key="1">
    <citation type="submission" date="2019-08" db="EMBL/GenBank/DDBJ databases">
        <authorList>
            <person name="Kucharzyk K."/>
            <person name="Murdoch R.W."/>
            <person name="Higgins S."/>
            <person name="Loffler F."/>
        </authorList>
    </citation>
    <scope>NUCLEOTIDE SEQUENCE</scope>
</reference>
<gene>
    <name evidence="1" type="ORF">SDC9_191982</name>
</gene>
<evidence type="ECO:0000313" key="1">
    <source>
        <dbReference type="EMBL" id="MPN44417.1"/>
    </source>
</evidence>
<comment type="caution">
    <text evidence="1">The sequence shown here is derived from an EMBL/GenBank/DDBJ whole genome shotgun (WGS) entry which is preliminary data.</text>
</comment>
<organism evidence="1">
    <name type="scientific">bioreactor metagenome</name>
    <dbReference type="NCBI Taxonomy" id="1076179"/>
    <lineage>
        <taxon>unclassified sequences</taxon>
        <taxon>metagenomes</taxon>
        <taxon>ecological metagenomes</taxon>
    </lineage>
</organism>
<dbReference type="AlphaFoldDB" id="A0A645HZG6"/>
<name>A0A645HZG6_9ZZZZ</name>
<sequence length="92" mass="10552">MLLTRRGFNRGDHLSYDAHFREGMERRLLVGLVIADCLVKADHALLDDILPVRSYEEVGARLALDKSPVAFVEDFLRDEVRLLCEHDQIFIG</sequence>
<accession>A0A645HZG6</accession>
<protein>
    <submittedName>
        <fullName evidence="1">Uncharacterized protein</fullName>
    </submittedName>
</protein>
<proteinExistence type="predicted"/>